<accession>A0ABU6BGZ0</accession>
<dbReference type="Pfam" id="PF15565">
    <property type="entry name" value="Imm30"/>
    <property type="match status" value="1"/>
</dbReference>
<proteinExistence type="predicted"/>
<dbReference type="Proteomes" id="UP000029267">
    <property type="component" value="Unassembled WGS sequence"/>
</dbReference>
<reference evidence="2 3" key="1">
    <citation type="journal article" date="2014" name="Genome Announc.">
        <title>Draft Genome Sequence of Geobacillus icigianus Strain G1w1T Isolated from Hot Springs in the Valley of Geysers, Kamchatka (Russian Federation).</title>
        <authorList>
            <person name="Bryanskaya A.V."/>
            <person name="Rozanov A.S."/>
            <person name="Logacheva M.D."/>
            <person name="Kotenko A.V."/>
            <person name="Peltek S.E."/>
        </authorList>
    </citation>
    <scope>NUCLEOTIDE SEQUENCE [LARGE SCALE GENOMIC DNA]</scope>
    <source>
        <strain evidence="2 3">G1w1</strain>
    </source>
</reference>
<evidence type="ECO:0000313" key="2">
    <source>
        <dbReference type="EMBL" id="MEB3751166.1"/>
    </source>
</evidence>
<dbReference type="EMBL" id="JPYA02000002">
    <property type="protein sequence ID" value="MEB3751166.1"/>
    <property type="molecule type" value="Genomic_DNA"/>
</dbReference>
<sequence length="152" mass="17246">MDLAHETQKLIDSRLLRTEQEIQQFEQAIVNIVGMKKAEHIKHLCLGFDDSTECDEVMFGLIHAIESYDKVFGAEESLKNFAESLPSMLPHAKGWVKILHKRILNDAPSRKAYAKVVSKVDVNVKNLVVQIINEIKEKNPGRFEASALEFLS</sequence>
<dbReference type="InterPro" id="IPR029084">
    <property type="entry name" value="Imm30"/>
</dbReference>
<evidence type="ECO:0000313" key="3">
    <source>
        <dbReference type="Proteomes" id="UP000029267"/>
    </source>
</evidence>
<name>A0ABU6BGZ0_9BACL</name>
<dbReference type="RefSeq" id="WP_033018466.1">
    <property type="nucleotide sequence ID" value="NZ_JPYA02000002.1"/>
</dbReference>
<gene>
    <name evidence="2" type="ORF">EP10_002007</name>
</gene>
<comment type="caution">
    <text evidence="2">The sequence shown here is derived from an EMBL/GenBank/DDBJ whole genome shotgun (WGS) entry which is preliminary data.</text>
</comment>
<keyword evidence="3" id="KW-1185">Reference proteome</keyword>
<organism evidence="2 3">
    <name type="scientific">Geobacillus icigianus</name>
    <dbReference type="NCBI Taxonomy" id="1430331"/>
    <lineage>
        <taxon>Bacteria</taxon>
        <taxon>Bacillati</taxon>
        <taxon>Bacillota</taxon>
        <taxon>Bacilli</taxon>
        <taxon>Bacillales</taxon>
        <taxon>Anoxybacillaceae</taxon>
        <taxon>Geobacillus</taxon>
    </lineage>
</organism>
<feature type="domain" description="Immunity protein 30" evidence="1">
    <location>
        <begin position="13"/>
        <end position="113"/>
    </location>
</feature>
<evidence type="ECO:0000259" key="1">
    <source>
        <dbReference type="Pfam" id="PF15565"/>
    </source>
</evidence>
<protein>
    <recommendedName>
        <fullName evidence="1">Immunity protein 30 domain-containing protein</fullName>
    </recommendedName>
</protein>